<gene>
    <name evidence="2" type="ORF">OUZ56_014017</name>
</gene>
<dbReference type="EMBL" id="JAOYFB010000002">
    <property type="protein sequence ID" value="KAK4008895.1"/>
    <property type="molecule type" value="Genomic_DNA"/>
</dbReference>
<feature type="region of interest" description="Disordered" evidence="1">
    <location>
        <begin position="10"/>
        <end position="35"/>
    </location>
</feature>
<keyword evidence="3" id="KW-1185">Reference proteome</keyword>
<feature type="compositionally biased region" description="Basic and acidic residues" evidence="1">
    <location>
        <begin position="21"/>
        <end position="33"/>
    </location>
</feature>
<dbReference type="Proteomes" id="UP001234178">
    <property type="component" value="Unassembled WGS sequence"/>
</dbReference>
<sequence>MERTFFNLKHGPTKLYTSHNTRREPNLIGREEGPNSATVPNQLLFGSPSQQLSIHVWKEQHFSRSKISSNNIIHEKSRQLSRALKK</sequence>
<comment type="caution">
    <text evidence="2">The sequence shown here is derived from an EMBL/GenBank/DDBJ whole genome shotgun (WGS) entry which is preliminary data.</text>
</comment>
<evidence type="ECO:0000313" key="2">
    <source>
        <dbReference type="EMBL" id="KAK4008895.1"/>
    </source>
</evidence>
<reference evidence="2 3" key="1">
    <citation type="journal article" date="2023" name="Nucleic Acids Res.">
        <title>The hologenome of Daphnia magna reveals possible DNA methylation and microbiome-mediated evolution of the host genome.</title>
        <authorList>
            <person name="Chaturvedi A."/>
            <person name="Li X."/>
            <person name="Dhandapani V."/>
            <person name="Marshall H."/>
            <person name="Kissane S."/>
            <person name="Cuenca-Cambronero M."/>
            <person name="Asole G."/>
            <person name="Calvet F."/>
            <person name="Ruiz-Romero M."/>
            <person name="Marangio P."/>
            <person name="Guigo R."/>
            <person name="Rago D."/>
            <person name="Mirbahai L."/>
            <person name="Eastwood N."/>
            <person name="Colbourne J.K."/>
            <person name="Zhou J."/>
            <person name="Mallon E."/>
            <person name="Orsini L."/>
        </authorList>
    </citation>
    <scope>NUCLEOTIDE SEQUENCE [LARGE SCALE GENOMIC DNA]</scope>
    <source>
        <strain evidence="2">LRV0_1</strain>
    </source>
</reference>
<protein>
    <submittedName>
        <fullName evidence="2">Uncharacterized protein</fullName>
    </submittedName>
</protein>
<name>A0ABQ9Z7M2_9CRUS</name>
<evidence type="ECO:0000256" key="1">
    <source>
        <dbReference type="SAM" id="MobiDB-lite"/>
    </source>
</evidence>
<organism evidence="2 3">
    <name type="scientific">Daphnia magna</name>
    <dbReference type="NCBI Taxonomy" id="35525"/>
    <lineage>
        <taxon>Eukaryota</taxon>
        <taxon>Metazoa</taxon>
        <taxon>Ecdysozoa</taxon>
        <taxon>Arthropoda</taxon>
        <taxon>Crustacea</taxon>
        <taxon>Branchiopoda</taxon>
        <taxon>Diplostraca</taxon>
        <taxon>Cladocera</taxon>
        <taxon>Anomopoda</taxon>
        <taxon>Daphniidae</taxon>
        <taxon>Daphnia</taxon>
    </lineage>
</organism>
<evidence type="ECO:0000313" key="3">
    <source>
        <dbReference type="Proteomes" id="UP001234178"/>
    </source>
</evidence>
<accession>A0ABQ9Z7M2</accession>
<proteinExistence type="predicted"/>